<dbReference type="Pfam" id="PF15917">
    <property type="entry name" value="Piezo_TM25-28"/>
    <property type="match status" value="2"/>
</dbReference>
<name>A0A8C4Q556_EPTBU</name>
<feature type="transmembrane region" description="Helical" evidence="11">
    <location>
        <begin position="322"/>
        <end position="339"/>
    </location>
</feature>
<dbReference type="InterPro" id="IPR031805">
    <property type="entry name" value="Piezo_TM25-28"/>
</dbReference>
<dbReference type="Pfam" id="PF24871">
    <property type="entry name" value="Piezo_TM1-24"/>
    <property type="match status" value="2"/>
</dbReference>
<feature type="transmembrane region" description="Helical" evidence="11">
    <location>
        <begin position="1627"/>
        <end position="1646"/>
    </location>
</feature>
<feature type="transmembrane region" description="Helical" evidence="11">
    <location>
        <begin position="375"/>
        <end position="395"/>
    </location>
</feature>
<dbReference type="Pfam" id="PF23188">
    <property type="entry name" value="THU_Piezo1"/>
    <property type="match status" value="1"/>
</dbReference>
<feature type="transmembrane region" description="Helical" evidence="11">
    <location>
        <begin position="818"/>
        <end position="836"/>
    </location>
</feature>
<evidence type="ECO:0000256" key="7">
    <source>
        <dbReference type="ARBA" id="ARBA00023065"/>
    </source>
</evidence>
<evidence type="ECO:0000259" key="16">
    <source>
        <dbReference type="Pfam" id="PF24874"/>
    </source>
</evidence>
<feature type="transmembrane region" description="Helical" evidence="11">
    <location>
        <begin position="1594"/>
        <end position="1615"/>
    </location>
</feature>
<keyword evidence="7" id="KW-0406">Ion transport</keyword>
<reference evidence="17" key="2">
    <citation type="submission" date="2025-09" db="UniProtKB">
        <authorList>
            <consortium name="Ensembl"/>
        </authorList>
    </citation>
    <scope>IDENTIFICATION</scope>
</reference>
<comment type="subcellular location">
    <subcellularLocation>
        <location evidence="1">Cell membrane</location>
        <topology evidence="1">Multi-pass membrane protein</topology>
    </subcellularLocation>
</comment>
<feature type="domain" description="Piezo transmembrane helical unit" evidence="14">
    <location>
        <begin position="1208"/>
        <end position="1331"/>
    </location>
</feature>
<accession>A0A8C4Q556</accession>
<dbReference type="GO" id="GO:0005886">
    <property type="term" value="C:plasma membrane"/>
    <property type="evidence" value="ECO:0007669"/>
    <property type="project" value="UniProtKB-SubCell"/>
</dbReference>
<dbReference type="OMA" id="HTWMFEV"/>
<dbReference type="GeneTree" id="ENSGT00940000154456"/>
<keyword evidence="3" id="KW-0813">Transport</keyword>
<evidence type="ECO:0000256" key="5">
    <source>
        <dbReference type="ARBA" id="ARBA00022692"/>
    </source>
</evidence>
<comment type="similarity">
    <text evidence="2">Belongs to the PIEZO (TC 1.A.75) family.</text>
</comment>
<feature type="transmembrane region" description="Helical" evidence="11">
    <location>
        <begin position="1224"/>
        <end position="1243"/>
    </location>
</feature>
<feature type="transmembrane region" description="Helical" evidence="11">
    <location>
        <begin position="1875"/>
        <end position="1898"/>
    </location>
</feature>
<dbReference type="InterPro" id="IPR056769">
    <property type="entry name" value="Piezo_TM1-24"/>
</dbReference>
<dbReference type="Proteomes" id="UP000694388">
    <property type="component" value="Unplaced"/>
</dbReference>
<feature type="domain" description="Piezo TM25-28" evidence="13">
    <location>
        <begin position="1099"/>
        <end position="1155"/>
    </location>
</feature>
<keyword evidence="18" id="KW-1185">Reference proteome</keyword>
<evidence type="ECO:0000256" key="10">
    <source>
        <dbReference type="SAM" id="MobiDB-lite"/>
    </source>
</evidence>
<evidence type="ECO:0000256" key="6">
    <source>
        <dbReference type="ARBA" id="ARBA00022989"/>
    </source>
</evidence>
<evidence type="ECO:0000259" key="12">
    <source>
        <dbReference type="Pfam" id="PF12166"/>
    </source>
</evidence>
<sequence>MCFLQDLKEWDPGVPDKGCDDLLEKRGEEQKNYLVERIDEEVGEEEEEDDEDDEEEYEEEYEEEEEGLFTSRKRQILEKIASIAFITYNVAFEMKSESGLVCTIPIGEFTHVCPLETPGIIHPSLTNSVYFIMFMGLASWWANGRVVSPVVFSSLCILAAIFSAGHLLCLFLYQLQRFQQFVPPSDIYARLFGITGVVRTDCARPWELAVHSGLSWPVFVNPIVLLILYFTIATLLRLWLYEPVPSPSMIVVHKASGMTPPLRDSQPDQEAAGASLKLLYRPCAEDVAALTYILLFHATEDPSTDAGSDVIRLIGSMVRAMFIKYWIYICGGMFFFVSLEGRLVTYKIIYMMLCLSCVALYQVHYHWWRRILKYFWMGVVCYTMLVTVLIYTYQFEYFPALWKNMTGLSDTQLRDLGLEQFSVSKLFAQILIPTAFLLCCILQLHYFHTDFLHLTDLDDVGIKTDNIIYSAASYQGGSVGASNPCSEKQEETEDSAQEGKMELETGPEKNKWTLVIDRLTVLILKFFDTLHRIQVLCWRLLELHIIKIVAFSIIWIVLKEVSLLNYPFIILWSFALPFPSLRPLASSICTVWTCVVIICKMIYQLDTIEPLAYSSNCTMPLLNETNIEEKLLRASVLYVSPVDPAAWVGVRKAHPVITYIKDHVSILAVLLVEITVSRHQYYYRRHNSLEPPLMATLFEGVTRKHLDQGIPSCIRYFVNNFFYKFGLEACFLMAVNTIGQRMDLYATVHGAWLLALLSHRRRKAIAEAWPKYCTFLSALITWQYLLCIGIATSTLPRWHTHLYFNTMLVKWLFIPDYALPPNPIMIIYDAMMLLLASQQMRVFEDENKAAVRLQAGDNLEVCWTLDGATFSQHNPVPDFIHSRSYLDMIKVMLFSYLFWCVLIVIFFAGTMRISLFCLGYLVGCFYFLLFGGQLLLQPVRHTIRLWDYIIAYNVMVIFMKNVLSIGACAYLSTLSYFCCWLVQAFSLVCTIKGYDSHDTVNDECELPRAEAGIIWDAICFFFLLLQRRAFLSYYFLHVVADLKASTLLACRCEFSIQYQHIPPNTSTYHQTYCTTTYHPTHRTTILFICALINLACDLLTVIRSGEYYLFESDSEDEDGEEDGEEATERRSNGKEPQKKSVFQVTDQIWLVEEVKMLTLFKLKNTMVMSSPPLTRMFYDEDLEASDRFYESQTRFLKVFFGLYNTVVARSQMLCFFVIILNHVVSASCVTLVLPILIFLWAMLSMPRPSKHFWMTTILYTEVHHCVIKYFFQFGFFPWNSEASLTYNADQPFFAPAIIGIEKKEGYVYYDLVQLLTLFFHRSILKCHGLWDDAVQGTETAQCDPNGGDKEGYGQEDEQDWICGETGSLRSSFQPSVRSSSDGGRISSCVPRCQRPTQLCFRSSRLPAPACLSGTRRRSSGLSQMSGASVLEVYRPIRQFFYNIIHPEYSPVTDVYALMFMADVVDFIVIIFGYGAFGKHSASADITSTLSEDQVPEAFLVMLLIQFGTMVVDRALYLRKTILGKCIFQVVLVFGIHFWMFFILPKVTERKFNQNLVAQVWYFVKCIYFGLSAYQIRCGYPTRILGNFLTKSYNYLNLFLFQGFRLVPFLIELRAIMDWVWTETTLSLSSWICIEDIYANIFILKCWRESEKRYPQPRGQKKKKIVKYGMGGMIVFVLICIVWFPLLFMSLVKSVAGVLNPPLDVSVSLSLGGYQPMYKMSAQQHSLKPFTPAEFNTAMQFITIHTSEDLVTADLEGNSTAVWGISPPSQDKLVEELLLNDSDITIRFYWSIRRRVPGLLPPYIRAPSGPDANPVRQLLPSEWLLLNVSLFVFINQFIHQPTSLIFLRQVRDECPQQRCDDIKIVIFSDRVSPPSLGFLAGYGIMGLYASVVLVVGKFVREFFSGISHSIMFEELPNVDRVLKLCTDIFLVRETGELQLEEDLFAKLIFLYRSPETMIKWTREKGD</sequence>
<dbReference type="PANTHER" id="PTHR47049">
    <property type="entry name" value="PIEZO-TYPE MECHANOSENSITIVE ION CHANNEL HOMOLOG"/>
    <property type="match status" value="1"/>
</dbReference>
<dbReference type="GO" id="GO:0008381">
    <property type="term" value="F:mechanosensitive monoatomic ion channel activity"/>
    <property type="evidence" value="ECO:0007669"/>
    <property type="project" value="InterPro"/>
</dbReference>
<evidence type="ECO:0000256" key="11">
    <source>
        <dbReference type="SAM" id="Phobius"/>
    </source>
</evidence>
<feature type="region of interest" description="Disordered" evidence="10">
    <location>
        <begin position="1113"/>
        <end position="1138"/>
    </location>
</feature>
<evidence type="ECO:0000256" key="2">
    <source>
        <dbReference type="ARBA" id="ARBA00007821"/>
    </source>
</evidence>
<feature type="domain" description="Piezo TM25-28" evidence="13">
    <location>
        <begin position="869"/>
        <end position="1052"/>
    </location>
</feature>
<evidence type="ECO:0000256" key="4">
    <source>
        <dbReference type="ARBA" id="ARBA00022475"/>
    </source>
</evidence>
<feature type="domain" description="Piezo TM1-24" evidence="15">
    <location>
        <begin position="44"/>
        <end position="245"/>
    </location>
</feature>
<dbReference type="PANTHER" id="PTHR47049:SF2">
    <property type="entry name" value="PIEZO-TYPE MECHANOSENSITIVE ION CHANNEL HOMOLOG"/>
    <property type="match status" value="1"/>
</dbReference>
<feature type="compositionally biased region" description="Acidic residues" evidence="10">
    <location>
        <begin position="38"/>
        <end position="65"/>
    </location>
</feature>
<feature type="transmembrane region" description="Helical" evidence="11">
    <location>
        <begin position="1454"/>
        <end position="1477"/>
    </location>
</feature>
<feature type="transmembrane region" description="Helical" evidence="11">
    <location>
        <begin position="218"/>
        <end position="240"/>
    </location>
</feature>
<evidence type="ECO:0000256" key="8">
    <source>
        <dbReference type="ARBA" id="ARBA00023136"/>
    </source>
</evidence>
<feature type="transmembrane region" description="Helical" evidence="11">
    <location>
        <begin position="584"/>
        <end position="603"/>
    </location>
</feature>
<feature type="transmembrane region" description="Helical" evidence="11">
    <location>
        <begin position="1555"/>
        <end position="1573"/>
    </location>
</feature>
<feature type="domain" description="Piezo THU9 and anchor" evidence="16">
    <location>
        <begin position="1452"/>
        <end position="1689"/>
    </location>
</feature>
<feature type="region of interest" description="Disordered" evidence="10">
    <location>
        <begin position="476"/>
        <end position="502"/>
    </location>
</feature>
<keyword evidence="5 11" id="KW-0812">Transmembrane</keyword>
<evidence type="ECO:0000256" key="9">
    <source>
        <dbReference type="ARBA" id="ARBA00023303"/>
    </source>
</evidence>
<protein>
    <submittedName>
        <fullName evidence="17">Piezo type mechanosensitive ion channel component 2</fullName>
    </submittedName>
</protein>
<evidence type="ECO:0000313" key="18">
    <source>
        <dbReference type="Proteomes" id="UP000694388"/>
    </source>
</evidence>
<evidence type="ECO:0000313" key="17">
    <source>
        <dbReference type="Ensembl" id="ENSEBUP00000009947.1"/>
    </source>
</evidence>
<evidence type="ECO:0000256" key="3">
    <source>
        <dbReference type="ARBA" id="ARBA00022448"/>
    </source>
</evidence>
<dbReference type="InterPro" id="IPR056768">
    <property type="entry name" value="THU_Piezo"/>
</dbReference>
<feature type="compositionally biased region" description="Basic and acidic residues" evidence="10">
    <location>
        <begin position="1126"/>
        <end position="1138"/>
    </location>
</feature>
<feature type="transmembrane region" description="Helical" evidence="11">
    <location>
        <begin position="772"/>
        <end position="798"/>
    </location>
</feature>
<feature type="transmembrane region" description="Helical" evidence="11">
    <location>
        <begin position="345"/>
        <end position="363"/>
    </location>
</feature>
<dbReference type="InterPro" id="IPR056770">
    <property type="entry name" value="Piezo_THU9_anchor"/>
</dbReference>
<evidence type="ECO:0000259" key="15">
    <source>
        <dbReference type="Pfam" id="PF24871"/>
    </source>
</evidence>
<feature type="transmembrane region" description="Helical" evidence="11">
    <location>
        <begin position="888"/>
        <end position="907"/>
    </location>
</feature>
<dbReference type="Pfam" id="PF12166">
    <property type="entry name" value="Piezo_cap"/>
    <property type="match status" value="1"/>
</dbReference>
<feature type="transmembrane region" description="Helical" evidence="11">
    <location>
        <begin position="1667"/>
        <end position="1691"/>
    </location>
</feature>
<dbReference type="Pfam" id="PF24874">
    <property type="entry name" value="Piezo_THU9_anchor"/>
    <property type="match status" value="1"/>
</dbReference>
<keyword evidence="6 11" id="KW-1133">Transmembrane helix</keyword>
<organism evidence="17 18">
    <name type="scientific">Eptatretus burgeri</name>
    <name type="common">Inshore hagfish</name>
    <dbReference type="NCBI Taxonomy" id="7764"/>
    <lineage>
        <taxon>Eukaryota</taxon>
        <taxon>Metazoa</taxon>
        <taxon>Chordata</taxon>
        <taxon>Craniata</taxon>
        <taxon>Vertebrata</taxon>
        <taxon>Cyclostomata</taxon>
        <taxon>Myxini</taxon>
        <taxon>Myxiniformes</taxon>
        <taxon>Myxinidae</taxon>
        <taxon>Eptatretinae</taxon>
        <taxon>Eptatretus</taxon>
    </lineage>
</organism>
<reference evidence="17" key="1">
    <citation type="submission" date="2025-08" db="UniProtKB">
        <authorList>
            <consortium name="Ensembl"/>
        </authorList>
    </citation>
    <scope>IDENTIFICATION</scope>
</reference>
<feature type="transmembrane region" description="Helical" evidence="11">
    <location>
        <begin position="150"/>
        <end position="175"/>
    </location>
</feature>
<feature type="transmembrane region" description="Helical" evidence="11">
    <location>
        <begin position="1525"/>
        <end position="1543"/>
    </location>
</feature>
<evidence type="ECO:0000256" key="1">
    <source>
        <dbReference type="ARBA" id="ARBA00004651"/>
    </source>
</evidence>
<keyword evidence="9" id="KW-0407">Ion channel</keyword>
<feature type="domain" description="Piezo TM1-24" evidence="15">
    <location>
        <begin position="299"/>
        <end position="452"/>
    </location>
</feature>
<dbReference type="InterPro" id="IPR027272">
    <property type="entry name" value="Piezo"/>
</dbReference>
<feature type="transmembrane region" description="Helical" evidence="11">
    <location>
        <begin position="913"/>
        <end position="936"/>
    </location>
</feature>
<proteinExistence type="inferred from homology"/>
<keyword evidence="8 11" id="KW-0472">Membrane</keyword>
<keyword evidence="4" id="KW-1003">Cell membrane</keyword>
<dbReference type="InterPro" id="IPR031334">
    <property type="entry name" value="Piezo_cap_dom"/>
</dbReference>
<feature type="domain" description="Piezo non-specific cation channel cap" evidence="12">
    <location>
        <begin position="1794"/>
        <end position="1962"/>
    </location>
</feature>
<evidence type="ECO:0000259" key="13">
    <source>
        <dbReference type="Pfam" id="PF15917"/>
    </source>
</evidence>
<evidence type="ECO:0000259" key="14">
    <source>
        <dbReference type="Pfam" id="PF23188"/>
    </source>
</evidence>
<feature type="transmembrane region" description="Helical" evidence="11">
    <location>
        <begin position="125"/>
        <end position="144"/>
    </location>
</feature>
<feature type="region of interest" description="Disordered" evidence="10">
    <location>
        <begin position="34"/>
        <end position="65"/>
    </location>
</feature>
<feature type="transmembrane region" description="Helical" evidence="11">
    <location>
        <begin position="948"/>
        <end position="967"/>
    </location>
</feature>
<feature type="compositionally biased region" description="Polar residues" evidence="10">
    <location>
        <begin position="476"/>
        <end position="486"/>
    </location>
</feature>
<feature type="transmembrane region" description="Helical" evidence="11">
    <location>
        <begin position="1497"/>
        <end position="1516"/>
    </location>
</feature>
<dbReference type="Ensembl" id="ENSEBUT00000010481.1">
    <property type="protein sequence ID" value="ENSEBUP00000009947.1"/>
    <property type="gene ID" value="ENSEBUG00000006352.1"/>
</dbReference>
<feature type="transmembrane region" description="Helical" evidence="11">
    <location>
        <begin position="426"/>
        <end position="447"/>
    </location>
</feature>
<feature type="compositionally biased region" description="Acidic residues" evidence="10">
    <location>
        <begin position="1113"/>
        <end position="1125"/>
    </location>
</feature>